<dbReference type="OrthoDB" id="9798935at2"/>
<dbReference type="Pfam" id="PF06725">
    <property type="entry name" value="3D"/>
    <property type="match status" value="1"/>
</dbReference>
<dbReference type="AlphaFoldDB" id="A0A3Q9RNF8"/>
<dbReference type="GO" id="GO:0004553">
    <property type="term" value="F:hydrolase activity, hydrolyzing O-glycosyl compounds"/>
    <property type="evidence" value="ECO:0007669"/>
    <property type="project" value="InterPro"/>
</dbReference>
<dbReference type="EMBL" id="CP026095">
    <property type="protein sequence ID" value="AZV43580.1"/>
    <property type="molecule type" value="Genomic_DNA"/>
</dbReference>
<evidence type="ECO:0000313" key="4">
    <source>
        <dbReference type="Proteomes" id="UP000283095"/>
    </source>
</evidence>
<dbReference type="GO" id="GO:0009254">
    <property type="term" value="P:peptidoglycan turnover"/>
    <property type="evidence" value="ECO:0007669"/>
    <property type="project" value="InterPro"/>
</dbReference>
<feature type="domain" description="3D" evidence="2">
    <location>
        <begin position="37"/>
        <end position="95"/>
    </location>
</feature>
<dbReference type="InterPro" id="IPR059180">
    <property type="entry name" value="3D_YorM"/>
</dbReference>
<evidence type="ECO:0000256" key="1">
    <source>
        <dbReference type="ARBA" id="ARBA00022729"/>
    </source>
</evidence>
<evidence type="ECO:0000313" key="3">
    <source>
        <dbReference type="EMBL" id="AZV43580.1"/>
    </source>
</evidence>
<dbReference type="Gene3D" id="2.40.40.10">
    <property type="entry name" value="RlpA-like domain"/>
    <property type="match status" value="1"/>
</dbReference>
<dbReference type="GO" id="GO:0019867">
    <property type="term" value="C:outer membrane"/>
    <property type="evidence" value="ECO:0007669"/>
    <property type="project" value="InterPro"/>
</dbReference>
<keyword evidence="1" id="KW-0732">Signal</keyword>
<dbReference type="RefSeq" id="WP_127760728.1">
    <property type="nucleotide sequence ID" value="NZ_CP026095.1"/>
</dbReference>
<gene>
    <name evidence="3" type="ORF">BAOM_2971</name>
</gene>
<dbReference type="KEGG" id="pasa:BAOM_2971"/>
<dbReference type="InterPro" id="IPR051933">
    <property type="entry name" value="Resuscitation_pf_RpfB"/>
</dbReference>
<proteinExistence type="predicted"/>
<accession>A0A3Q9RNF8</accession>
<evidence type="ECO:0000259" key="2">
    <source>
        <dbReference type="Pfam" id="PF06725"/>
    </source>
</evidence>
<reference evidence="3 4" key="1">
    <citation type="submission" date="2018-01" db="EMBL/GenBank/DDBJ databases">
        <title>Bacillus asahii Genome sequencing and assembly.</title>
        <authorList>
            <person name="Jiang H."/>
            <person name="Feng Y."/>
            <person name="Zhao F."/>
            <person name="Lin X."/>
        </authorList>
    </citation>
    <scope>NUCLEOTIDE SEQUENCE [LARGE SCALE GENOMIC DNA]</scope>
    <source>
        <strain evidence="3 4">OM18</strain>
    </source>
</reference>
<protein>
    <recommendedName>
        <fullName evidence="2">3D domain-containing protein</fullName>
    </recommendedName>
</protein>
<dbReference type="InterPro" id="IPR010611">
    <property type="entry name" value="3D_dom"/>
</dbReference>
<dbReference type="PANTHER" id="PTHR39160">
    <property type="entry name" value="CELL WALL-BINDING PROTEIN YOCH"/>
    <property type="match status" value="1"/>
</dbReference>
<organism evidence="3 4">
    <name type="scientific">Peribacillus asahii</name>
    <dbReference type="NCBI Taxonomy" id="228899"/>
    <lineage>
        <taxon>Bacteria</taxon>
        <taxon>Bacillati</taxon>
        <taxon>Bacillota</taxon>
        <taxon>Bacilli</taxon>
        <taxon>Bacillales</taxon>
        <taxon>Bacillaceae</taxon>
        <taxon>Peribacillus</taxon>
    </lineage>
</organism>
<name>A0A3Q9RNF8_9BACI</name>
<dbReference type="Proteomes" id="UP000283095">
    <property type="component" value="Chromosome"/>
</dbReference>
<dbReference type="CDD" id="cd14667">
    <property type="entry name" value="3D_containing_proteins"/>
    <property type="match status" value="1"/>
</dbReference>
<sequence>MELSFYTNHPSENGSWGAITKSGYDISNTTTYQGMKIVAADTNLLPLYSIINIEGFGKAIVLDTGSYIIGNRLDVLVGSQSDARKLGRYNEEVQVLRYGKEK</sequence>
<dbReference type="InterPro" id="IPR036908">
    <property type="entry name" value="RlpA-like_sf"/>
</dbReference>
<dbReference type="PANTHER" id="PTHR39160:SF6">
    <property type="entry name" value="CELL WALL-BINDING PROTEIN YOCH"/>
    <property type="match status" value="1"/>
</dbReference>